<reference evidence="3" key="1">
    <citation type="submission" date="2022-08" db="EMBL/GenBank/DDBJ databases">
        <authorList>
            <person name="Deng Y."/>
            <person name="Han X.-F."/>
            <person name="Zhang Y.-Q."/>
        </authorList>
    </citation>
    <scope>NUCLEOTIDE SEQUENCE</scope>
    <source>
        <strain evidence="3">CPCC 203386</strain>
    </source>
</reference>
<keyword evidence="4" id="KW-1185">Reference proteome</keyword>
<dbReference type="InterPro" id="IPR050312">
    <property type="entry name" value="IolE/XylAMocC-like"/>
</dbReference>
<feature type="domain" description="Xylose isomerase-like TIM barrel" evidence="2">
    <location>
        <begin position="39"/>
        <end position="269"/>
    </location>
</feature>
<accession>A0ABT2H551</accession>
<dbReference type="PANTHER" id="PTHR12110">
    <property type="entry name" value="HYDROXYPYRUVATE ISOMERASE"/>
    <property type="match status" value="1"/>
</dbReference>
<protein>
    <submittedName>
        <fullName evidence="3">Sugar phosphate isomerase/epimerase</fullName>
    </submittedName>
</protein>
<dbReference type="SUPFAM" id="SSF51658">
    <property type="entry name" value="Xylose isomerase-like"/>
    <property type="match status" value="1"/>
</dbReference>
<evidence type="ECO:0000259" key="2">
    <source>
        <dbReference type="Pfam" id="PF01261"/>
    </source>
</evidence>
<name>A0ABT2H551_9MICO</name>
<evidence type="ECO:0000256" key="1">
    <source>
        <dbReference type="ARBA" id="ARBA00023277"/>
    </source>
</evidence>
<evidence type="ECO:0000313" key="4">
    <source>
        <dbReference type="Proteomes" id="UP001165586"/>
    </source>
</evidence>
<dbReference type="Pfam" id="PF01261">
    <property type="entry name" value="AP_endonuc_2"/>
    <property type="match status" value="1"/>
</dbReference>
<dbReference type="PANTHER" id="PTHR12110:SF41">
    <property type="entry name" value="INOSOSE DEHYDRATASE"/>
    <property type="match status" value="1"/>
</dbReference>
<dbReference type="Proteomes" id="UP001165586">
    <property type="component" value="Unassembled WGS sequence"/>
</dbReference>
<gene>
    <name evidence="3" type="ORF">N1032_14830</name>
</gene>
<keyword evidence="1" id="KW-0119">Carbohydrate metabolism</keyword>
<keyword evidence="3" id="KW-0413">Isomerase</keyword>
<dbReference type="InterPro" id="IPR013022">
    <property type="entry name" value="Xyl_isomerase-like_TIM-brl"/>
</dbReference>
<comment type="caution">
    <text evidence="3">The sequence shown here is derived from an EMBL/GenBank/DDBJ whole genome shotgun (WGS) entry which is preliminary data.</text>
</comment>
<dbReference type="InterPro" id="IPR036237">
    <property type="entry name" value="Xyl_isomerase-like_sf"/>
</dbReference>
<evidence type="ECO:0000313" key="3">
    <source>
        <dbReference type="EMBL" id="MCS5735018.1"/>
    </source>
</evidence>
<dbReference type="Gene3D" id="3.20.20.150">
    <property type="entry name" value="Divalent-metal-dependent TIM barrel enzymes"/>
    <property type="match status" value="1"/>
</dbReference>
<sequence length="288" mass="30828">MKLGYPTITWGGVVGTPEGVTSVASSFYRTNGSTADALRDIAAAGFTGTEVFDGNLLDFEGGASAFSRVLEETGLELVSVYTGANFIFEEIAAEEFAKISRAAQLAAEFGASRLVVGGGAQRAGGPADGDLSRLARGLDRSAEIAAEHGLQASYHPHLGTLVETPEALSELMPLTTIAFCPDTAHLAAGGGDPAHLIREYGDRLAHVHLKDWNSSTKRFLPLGQGELDFPGIIQAIRETGYDSWLMVELDYYDGDPADAARISRQFLEQVLADQSFHESRPSRQVKEH</sequence>
<dbReference type="EMBL" id="JANLCJ010000005">
    <property type="protein sequence ID" value="MCS5735018.1"/>
    <property type="molecule type" value="Genomic_DNA"/>
</dbReference>
<organism evidence="3 4">
    <name type="scientific">Herbiconiux daphne</name>
    <dbReference type="NCBI Taxonomy" id="2970914"/>
    <lineage>
        <taxon>Bacteria</taxon>
        <taxon>Bacillati</taxon>
        <taxon>Actinomycetota</taxon>
        <taxon>Actinomycetes</taxon>
        <taxon>Micrococcales</taxon>
        <taxon>Microbacteriaceae</taxon>
        <taxon>Herbiconiux</taxon>
    </lineage>
</organism>
<dbReference type="GO" id="GO:0016853">
    <property type="term" value="F:isomerase activity"/>
    <property type="evidence" value="ECO:0007669"/>
    <property type="project" value="UniProtKB-KW"/>
</dbReference>
<dbReference type="RefSeq" id="WP_259539926.1">
    <property type="nucleotide sequence ID" value="NZ_JANLCJ010000005.1"/>
</dbReference>
<proteinExistence type="predicted"/>